<dbReference type="Gene3D" id="1.25.10.10">
    <property type="entry name" value="Leucine-rich Repeat Variant"/>
    <property type="match status" value="1"/>
</dbReference>
<feature type="non-terminal residue" evidence="3">
    <location>
        <position position="184"/>
    </location>
</feature>
<evidence type="ECO:0000256" key="1">
    <source>
        <dbReference type="ARBA" id="ARBA00045876"/>
    </source>
</evidence>
<keyword evidence="4" id="KW-1185">Reference proteome</keyword>
<reference evidence="3 4" key="1">
    <citation type="submission" date="2024-09" db="EMBL/GenBank/DDBJ databases">
        <title>Laminarin stimulates single cell rates of sulfate reduction while oxygen inhibits transcriptomic activity in coastal marine sediment.</title>
        <authorList>
            <person name="Lindsay M."/>
            <person name="Orcutt B."/>
            <person name="Emerson D."/>
            <person name="Stepanauskas R."/>
            <person name="D'Angelo T."/>
        </authorList>
    </citation>
    <scope>NUCLEOTIDE SEQUENCE [LARGE SCALE GENOMIC DNA]</scope>
    <source>
        <strain evidence="3">SAG AM-311-K15</strain>
    </source>
</reference>
<feature type="chain" id="PRO_5045691083" evidence="2">
    <location>
        <begin position="24"/>
        <end position="184"/>
    </location>
</feature>
<dbReference type="Pfam" id="PF13646">
    <property type="entry name" value="HEAT_2"/>
    <property type="match status" value="1"/>
</dbReference>
<comment type="caution">
    <text evidence="3">The sequence shown here is derived from an EMBL/GenBank/DDBJ whole genome shotgun (WGS) entry which is preliminary data.</text>
</comment>
<dbReference type="PROSITE" id="PS50077">
    <property type="entry name" value="HEAT_REPEAT"/>
    <property type="match status" value="1"/>
</dbReference>
<keyword evidence="2" id="KW-0732">Signal</keyword>
<comment type="function">
    <text evidence="1">Catalyzes the hydroxylation of the N(6)-(4-aminobutyl)-L-lysine intermediate produced by deoxyhypusine synthase/DHPS on a critical lysine of the eukaryotic translation initiation factor 5A/eIF-5A. This is the second step of the post-translational modification of that lysine into an unusual amino acid residue named hypusine. Hypusination is unique to mature eIF-5A factor and is essential for its function.</text>
</comment>
<sequence length="184" mass="19719">MRYRVIFVLLAVMAQFCLVPAEAGKSDDKKAKRLIKDLKKSRVASERSEAAWDLGELGVVAAVPALTEALRDSSAAVRANAATSLGKLGDAAKTALPALRELLNDSSGSVVASAAWSLVKHGVAKTELIPAYRRVLEDKSCRVRLRGVRGLLGQVPPQELFPVALACSRDPDLETKMEAGDLLR</sequence>
<dbReference type="EMBL" id="JBHPBY010000249">
    <property type="protein sequence ID" value="MFC1851979.1"/>
    <property type="molecule type" value="Genomic_DNA"/>
</dbReference>
<feature type="signal peptide" evidence="2">
    <location>
        <begin position="1"/>
        <end position="23"/>
    </location>
</feature>
<dbReference type="SUPFAM" id="SSF48371">
    <property type="entry name" value="ARM repeat"/>
    <property type="match status" value="1"/>
</dbReference>
<protein>
    <submittedName>
        <fullName evidence="3">HEAT repeat domain-containing protein</fullName>
    </submittedName>
</protein>
<gene>
    <name evidence="3" type="ORF">ACFL27_17440</name>
</gene>
<dbReference type="SMART" id="SM00567">
    <property type="entry name" value="EZ_HEAT"/>
    <property type="match status" value="2"/>
</dbReference>
<dbReference type="InterPro" id="IPR016024">
    <property type="entry name" value="ARM-type_fold"/>
</dbReference>
<dbReference type="InterPro" id="IPR021133">
    <property type="entry name" value="HEAT_type_2"/>
</dbReference>
<organism evidence="3 4">
    <name type="scientific">candidate division CSSED10-310 bacterium</name>
    <dbReference type="NCBI Taxonomy" id="2855610"/>
    <lineage>
        <taxon>Bacteria</taxon>
        <taxon>Bacteria division CSSED10-310</taxon>
    </lineage>
</organism>
<evidence type="ECO:0000313" key="4">
    <source>
        <dbReference type="Proteomes" id="UP001594351"/>
    </source>
</evidence>
<dbReference type="Proteomes" id="UP001594351">
    <property type="component" value="Unassembled WGS sequence"/>
</dbReference>
<dbReference type="PANTHER" id="PTHR12697:SF5">
    <property type="entry name" value="DEOXYHYPUSINE HYDROXYLASE"/>
    <property type="match status" value="1"/>
</dbReference>
<dbReference type="InterPro" id="IPR004155">
    <property type="entry name" value="PBS_lyase_HEAT"/>
</dbReference>
<evidence type="ECO:0000256" key="2">
    <source>
        <dbReference type="SAM" id="SignalP"/>
    </source>
</evidence>
<accession>A0ABV6Z0K2</accession>
<evidence type="ECO:0000313" key="3">
    <source>
        <dbReference type="EMBL" id="MFC1851979.1"/>
    </source>
</evidence>
<dbReference type="InterPro" id="IPR011989">
    <property type="entry name" value="ARM-like"/>
</dbReference>
<name>A0ABV6Z0K2_UNCC1</name>
<dbReference type="PANTHER" id="PTHR12697">
    <property type="entry name" value="PBS LYASE HEAT-LIKE PROTEIN"/>
    <property type="match status" value="1"/>
</dbReference>
<proteinExistence type="predicted"/>